<feature type="transmembrane region" description="Helical" evidence="7">
    <location>
        <begin position="501"/>
        <end position="521"/>
    </location>
</feature>
<dbReference type="STRING" id="1413210.U472_06205"/>
<feature type="transmembrane region" description="Helical" evidence="7">
    <location>
        <begin position="458"/>
        <end position="489"/>
    </location>
</feature>
<keyword evidence="10" id="KW-1185">Reference proteome</keyword>
<dbReference type="Pfam" id="PF02080">
    <property type="entry name" value="TrkA_C"/>
    <property type="match status" value="2"/>
</dbReference>
<reference evidence="10" key="1">
    <citation type="submission" date="2017-09" db="EMBL/GenBank/DDBJ databases">
        <authorList>
            <person name="Varghese N."/>
            <person name="Submissions S."/>
        </authorList>
    </citation>
    <scope>NUCLEOTIDE SEQUENCE [LARGE SCALE GENOMIC DNA]</scope>
    <source>
        <strain evidence="10">MSL47</strain>
    </source>
</reference>
<feature type="transmembrane region" description="Helical" evidence="7">
    <location>
        <begin position="585"/>
        <end position="605"/>
    </location>
</feature>
<accession>A0A285IHQ5</accession>
<evidence type="ECO:0000256" key="5">
    <source>
        <dbReference type="ARBA" id="ARBA00022989"/>
    </source>
</evidence>
<sequence length="647" mass="71073">MNKLKDNLNIKQFWSTLFISLIIFSLAQLPEQSAYAKAINDVQVKAGSGINSGMVVVSALVLVFVVLSLWEPLRLDILALSIPVILIIFKGWTKVTATEVLSGFANKATITVLAMFILSEGVKNSGLVQILGDKIAKLTSGEESKQLAVIMGLSGVVAGIINNTPVVATFIPMVTNLARKTKTSPSKLLIPLSYASMMGGMMTLLGTSTNLLASDISARLIGYRFSMFEFTKLGFIILIVGFLYLFFIGRHLIPKRIDTEDDLITEYQMEDFLTQVVIQDNSPLINQNIGETLDKLDFDINVVQIVRDGEKFIEPIKEKELKVGDNLIVRSNHATLLKIIKAEGLKLLPEVKVNDKYFEEPIKGQKLLEVVVPHASFLVGQTLEEVNFLERYNTTVLAIRRGSKLSHQKMDDLVIEPGDVLLLIANDNTIDRLQKNSNFIITKELDTEDYNTNKIPTVLTIIISVVLLAAFNILPIAISALAGVIAMVVTKAVNQNKIYEVINWEVIFLLAGLIPLGIAIEKTGTASYIADKLLIYSNLFPPTVTLILFYLLTSILTNIISNNASVVLMLPVAVNAANRLGLNPFAFILAVTFAASTAFMTPLGYQTNLMVYGPGGYKFRDYMIVGAPLQILLAIVTSLGIVLFWGI</sequence>
<dbReference type="GO" id="GO:0008324">
    <property type="term" value="F:monoatomic cation transmembrane transporter activity"/>
    <property type="evidence" value="ECO:0007669"/>
    <property type="project" value="InterPro"/>
</dbReference>
<proteinExistence type="predicted"/>
<comment type="subcellular location">
    <subcellularLocation>
        <location evidence="1">Membrane</location>
        <topology evidence="1">Multi-pass membrane protein</topology>
    </subcellularLocation>
</comment>
<keyword evidence="6 7" id="KW-0472">Membrane</keyword>
<dbReference type="Gene3D" id="3.30.70.1450">
    <property type="entry name" value="Regulator of K+ conductance, C-terminal domain"/>
    <property type="match status" value="2"/>
</dbReference>
<evidence type="ECO:0000256" key="4">
    <source>
        <dbReference type="ARBA" id="ARBA00022737"/>
    </source>
</evidence>
<dbReference type="GO" id="GO:0005886">
    <property type="term" value="C:plasma membrane"/>
    <property type="evidence" value="ECO:0007669"/>
    <property type="project" value="TreeGrafter"/>
</dbReference>
<gene>
    <name evidence="9" type="ORF">SAMN06265827_1532</name>
</gene>
<feature type="domain" description="RCK C-terminal" evidence="8">
    <location>
        <begin position="355"/>
        <end position="439"/>
    </location>
</feature>
<dbReference type="InterPro" id="IPR006037">
    <property type="entry name" value="RCK_C"/>
</dbReference>
<evidence type="ECO:0000256" key="1">
    <source>
        <dbReference type="ARBA" id="ARBA00004141"/>
    </source>
</evidence>
<dbReference type="PROSITE" id="PS51202">
    <property type="entry name" value="RCK_C"/>
    <property type="match status" value="2"/>
</dbReference>
<dbReference type="Proteomes" id="UP000219573">
    <property type="component" value="Unassembled WGS sequence"/>
</dbReference>
<dbReference type="PROSITE" id="PS01271">
    <property type="entry name" value="NA_SULFATE"/>
    <property type="match status" value="1"/>
</dbReference>
<dbReference type="AlphaFoldDB" id="A0A285IHQ5"/>
<feature type="transmembrane region" description="Helical" evidence="7">
    <location>
        <begin position="147"/>
        <end position="171"/>
    </location>
</feature>
<dbReference type="InterPro" id="IPR031312">
    <property type="entry name" value="Na/sul_symport_CS"/>
</dbReference>
<feature type="transmembrane region" description="Helical" evidence="7">
    <location>
        <begin position="233"/>
        <end position="253"/>
    </location>
</feature>
<dbReference type="PANTHER" id="PTHR43652:SF2">
    <property type="entry name" value="BASIC AMINO ACID ANTIPORTER YFCC-RELATED"/>
    <property type="match status" value="1"/>
</dbReference>
<feature type="transmembrane region" description="Helical" evidence="7">
    <location>
        <begin position="49"/>
        <end position="70"/>
    </location>
</feature>
<keyword evidence="5 7" id="KW-1133">Transmembrane helix</keyword>
<dbReference type="InterPro" id="IPR036721">
    <property type="entry name" value="RCK_C_sf"/>
</dbReference>
<dbReference type="CDD" id="cd01115">
    <property type="entry name" value="SLC13_permease"/>
    <property type="match status" value="1"/>
</dbReference>
<keyword evidence="3 7" id="KW-0812">Transmembrane</keyword>
<evidence type="ECO:0000259" key="8">
    <source>
        <dbReference type="PROSITE" id="PS51202"/>
    </source>
</evidence>
<feature type="transmembrane region" description="Helical" evidence="7">
    <location>
        <begin position="77"/>
        <end position="93"/>
    </location>
</feature>
<evidence type="ECO:0000256" key="6">
    <source>
        <dbReference type="ARBA" id="ARBA00023136"/>
    </source>
</evidence>
<feature type="domain" description="RCK C-terminal" evidence="8">
    <location>
        <begin position="261"/>
        <end position="345"/>
    </location>
</feature>
<evidence type="ECO:0000313" key="10">
    <source>
        <dbReference type="Proteomes" id="UP000219573"/>
    </source>
</evidence>
<feature type="transmembrane region" description="Helical" evidence="7">
    <location>
        <begin position="559"/>
        <end position="578"/>
    </location>
</feature>
<feature type="transmembrane region" description="Helical" evidence="7">
    <location>
        <begin position="192"/>
        <end position="213"/>
    </location>
</feature>
<dbReference type="GO" id="GO:0006813">
    <property type="term" value="P:potassium ion transport"/>
    <property type="evidence" value="ECO:0007669"/>
    <property type="project" value="InterPro"/>
</dbReference>
<dbReference type="SUPFAM" id="SSF116726">
    <property type="entry name" value="TrkA C-terminal domain-like"/>
    <property type="match status" value="2"/>
</dbReference>
<dbReference type="Pfam" id="PF03600">
    <property type="entry name" value="CitMHS"/>
    <property type="match status" value="1"/>
</dbReference>
<evidence type="ECO:0000256" key="7">
    <source>
        <dbReference type="SAM" id="Phobius"/>
    </source>
</evidence>
<keyword evidence="2" id="KW-0813">Transport</keyword>
<feature type="transmembrane region" description="Helical" evidence="7">
    <location>
        <begin position="12"/>
        <end position="29"/>
    </location>
</feature>
<evidence type="ECO:0000313" key="9">
    <source>
        <dbReference type="EMBL" id="SNY47530.1"/>
    </source>
</evidence>
<organism evidence="9 10">
    <name type="scientific">Orenia metallireducens</name>
    <dbReference type="NCBI Taxonomy" id="1413210"/>
    <lineage>
        <taxon>Bacteria</taxon>
        <taxon>Bacillati</taxon>
        <taxon>Bacillota</taxon>
        <taxon>Clostridia</taxon>
        <taxon>Halanaerobiales</taxon>
        <taxon>Halobacteroidaceae</taxon>
        <taxon>Orenia</taxon>
    </lineage>
</organism>
<evidence type="ECO:0000256" key="3">
    <source>
        <dbReference type="ARBA" id="ARBA00022692"/>
    </source>
</evidence>
<protein>
    <submittedName>
        <fullName evidence="9">Di- and tricarboxylate transporter</fullName>
    </submittedName>
</protein>
<feature type="transmembrane region" description="Helical" evidence="7">
    <location>
        <begin position="625"/>
        <end position="645"/>
    </location>
</feature>
<dbReference type="InterPro" id="IPR051679">
    <property type="entry name" value="DASS-Related_Transporters"/>
</dbReference>
<name>A0A285IHQ5_9FIRM</name>
<dbReference type="RefSeq" id="WP_253250824.1">
    <property type="nucleotide sequence ID" value="NZ_OBDZ01000053.1"/>
</dbReference>
<dbReference type="InterPro" id="IPR004680">
    <property type="entry name" value="Cit_transptr-like_dom"/>
</dbReference>
<feature type="transmembrane region" description="Helical" evidence="7">
    <location>
        <begin position="533"/>
        <end position="553"/>
    </location>
</feature>
<dbReference type="EMBL" id="OBDZ01000053">
    <property type="protein sequence ID" value="SNY47530.1"/>
    <property type="molecule type" value="Genomic_DNA"/>
</dbReference>
<dbReference type="PANTHER" id="PTHR43652">
    <property type="entry name" value="BASIC AMINO ACID ANTIPORTER YFCC-RELATED"/>
    <property type="match status" value="1"/>
</dbReference>
<keyword evidence="4" id="KW-0677">Repeat</keyword>
<evidence type="ECO:0000256" key="2">
    <source>
        <dbReference type="ARBA" id="ARBA00022448"/>
    </source>
</evidence>